<feature type="region of interest" description="Disordered" evidence="1">
    <location>
        <begin position="80"/>
        <end position="107"/>
    </location>
</feature>
<feature type="compositionally biased region" description="Low complexity" evidence="1">
    <location>
        <begin position="266"/>
        <end position="278"/>
    </location>
</feature>
<feature type="compositionally biased region" description="Low complexity" evidence="1">
    <location>
        <begin position="178"/>
        <end position="197"/>
    </location>
</feature>
<feature type="compositionally biased region" description="Low complexity" evidence="1">
    <location>
        <begin position="214"/>
        <end position="228"/>
    </location>
</feature>
<dbReference type="InterPro" id="IPR001810">
    <property type="entry name" value="F-box_dom"/>
</dbReference>
<evidence type="ECO:0000259" key="2">
    <source>
        <dbReference type="PROSITE" id="PS50181"/>
    </source>
</evidence>
<dbReference type="GO" id="GO:0000145">
    <property type="term" value="C:exocyst"/>
    <property type="evidence" value="ECO:0007669"/>
    <property type="project" value="TreeGrafter"/>
</dbReference>
<dbReference type="GO" id="GO:0006887">
    <property type="term" value="P:exocytosis"/>
    <property type="evidence" value="ECO:0007669"/>
    <property type="project" value="TreeGrafter"/>
</dbReference>
<organism evidence="3 4">
    <name type="scientific">Physocladia obscura</name>
    <dbReference type="NCBI Taxonomy" id="109957"/>
    <lineage>
        <taxon>Eukaryota</taxon>
        <taxon>Fungi</taxon>
        <taxon>Fungi incertae sedis</taxon>
        <taxon>Chytridiomycota</taxon>
        <taxon>Chytridiomycota incertae sedis</taxon>
        <taxon>Chytridiomycetes</taxon>
        <taxon>Chytridiales</taxon>
        <taxon>Chytriomycetaceae</taxon>
        <taxon>Physocladia</taxon>
    </lineage>
</organism>
<sequence>MGKKTGLTAAATPPLAPTLTGLPPDVVTRVFAQLAVADLGRVARTARRAKVLAYSDDVYLPRLRALDVLCSNATAGTASSSAAASTHNNNTNANYSNSSSTNAESNFDTNDPAVATLATRLKMLPGGLSLGNTTYLQTGSLFAHSNADSFSFSSTTSVTSSTSNNSAFNPNDYHNHTSNNSSSSISISKSVQSPSDSLSPASTTAQSATDIDVSNPTTAASSPSSKNKISPTLPQMKKSNIVIGAGGLKAAGKSSSAISIGGGGSNNAANNRSKSPSSLSRNQKQSTTKLTAHSTSIKVNHMKYYPHLKNLRPREAFKQIFLELRPYYLDFRTHSKDSKVFRDHSNLSQVSTLLARLTRFASASLISNCDDVNLALETTIEWFESMLLGQFERAYDAKDLSEMRRNASAAFELNDGHAAVVLFCAKNPIFFDQAFNPSLVAAKLPNIITSTAEARGYALADDFAQFMEHTLDSCTIQAKIVAQVFVPEMDAMTWFVSKVFEDSISEYLTAVLTAARDGEGVAIYLHTLATSVHCCDQFLGLVAIADPKVQIRTNVIRNAMKNIFEKDWAKYVDVEMEHLGRRIDAELKKWNTRKERSNPSSPNGPAAFLTDAESSMAHKREVMSVFKKVLFAPYAIGKTVGNAIMGTRGKGQLESLLGDEESFDSGGSNFATASTPTRGSPTYDKFPSPVISTPKDSAVTYHLDDGSLGSLVSLELCLNLMHMSKESLGRILVITNTLENSQLKANAGKVFVRLLQGIGEGHMNPAFYMAISRLEKSKPVNDWSEKTVNIDSLQFFELVHIADLVHQMLDVYFAEDVRPWIDENDFLSDVMVEKKAFDRQSDDNVAHGMDKAIQVLITQVDFILETTQKPTDYNPANDDGVYDFKPTKACLDAIACLNAHTKLLNGVTNKDTLEVFFGEVGIRLFNVICKNLKKQQVSQSGALQLICDMNKYHEWATTLRVASVTRLFNVLKELGSLFMADGGEELRNLVHDTERYQGALRPEEIYELLASRTDYKKIQKFVEAKECIVM</sequence>
<comment type="caution">
    <text evidence="3">The sequence shown here is derived from an EMBL/GenBank/DDBJ whole genome shotgun (WGS) entry which is preliminary data.</text>
</comment>
<feature type="region of interest" description="Disordered" evidence="1">
    <location>
        <begin position="262"/>
        <end position="292"/>
    </location>
</feature>
<dbReference type="SUPFAM" id="SSF81383">
    <property type="entry name" value="F-box domain"/>
    <property type="match status" value="1"/>
</dbReference>
<protein>
    <submittedName>
        <fullName evidence="3">F-box protein: endocytic membrane traffic, recycling ReCYcling 1</fullName>
    </submittedName>
</protein>
<accession>A0AAD5T1I0</accession>
<reference evidence="3" key="1">
    <citation type="submission" date="2020-05" db="EMBL/GenBank/DDBJ databases">
        <title>Phylogenomic resolution of chytrid fungi.</title>
        <authorList>
            <person name="Stajich J.E."/>
            <person name="Amses K."/>
            <person name="Simmons R."/>
            <person name="Seto K."/>
            <person name="Myers J."/>
            <person name="Bonds A."/>
            <person name="Quandt C.A."/>
            <person name="Barry K."/>
            <person name="Liu P."/>
            <person name="Grigoriev I."/>
            <person name="Longcore J.E."/>
            <person name="James T.Y."/>
        </authorList>
    </citation>
    <scope>NUCLEOTIDE SEQUENCE</scope>
    <source>
        <strain evidence="3">JEL0513</strain>
    </source>
</reference>
<feature type="compositionally biased region" description="Polar residues" evidence="1">
    <location>
        <begin position="279"/>
        <end position="292"/>
    </location>
</feature>
<proteinExistence type="predicted"/>
<dbReference type="Proteomes" id="UP001211907">
    <property type="component" value="Unassembled WGS sequence"/>
</dbReference>
<feature type="compositionally biased region" description="Polar residues" evidence="1">
    <location>
        <begin position="665"/>
        <end position="680"/>
    </location>
</feature>
<dbReference type="PANTHER" id="PTHR12100:SF1">
    <property type="entry name" value="RECYCLIN-1"/>
    <property type="match status" value="1"/>
</dbReference>
<dbReference type="InterPro" id="IPR036047">
    <property type="entry name" value="F-box-like_dom_sf"/>
</dbReference>
<dbReference type="InterPro" id="IPR009976">
    <property type="entry name" value="Sec10-like"/>
</dbReference>
<dbReference type="PROSITE" id="PS50181">
    <property type="entry name" value="FBOX"/>
    <property type="match status" value="1"/>
</dbReference>
<dbReference type="PANTHER" id="PTHR12100">
    <property type="entry name" value="SEC10"/>
    <property type="match status" value="1"/>
</dbReference>
<gene>
    <name evidence="3" type="primary">RCY1</name>
    <name evidence="3" type="ORF">HK100_012263</name>
</gene>
<keyword evidence="4" id="KW-1185">Reference proteome</keyword>
<feature type="region of interest" description="Disordered" evidence="1">
    <location>
        <begin position="661"/>
        <end position="689"/>
    </location>
</feature>
<feature type="compositionally biased region" description="Polar residues" evidence="1">
    <location>
        <begin position="198"/>
        <end position="209"/>
    </location>
</feature>
<evidence type="ECO:0000256" key="1">
    <source>
        <dbReference type="SAM" id="MobiDB-lite"/>
    </source>
</evidence>
<feature type="domain" description="F-box" evidence="2">
    <location>
        <begin position="16"/>
        <end position="62"/>
    </location>
</feature>
<feature type="compositionally biased region" description="Low complexity" evidence="1">
    <location>
        <begin position="80"/>
        <end position="106"/>
    </location>
</feature>
<dbReference type="CDD" id="cd09917">
    <property type="entry name" value="F-box_SF"/>
    <property type="match status" value="1"/>
</dbReference>
<evidence type="ECO:0000313" key="3">
    <source>
        <dbReference type="EMBL" id="KAJ3121727.1"/>
    </source>
</evidence>
<evidence type="ECO:0000313" key="4">
    <source>
        <dbReference type="Proteomes" id="UP001211907"/>
    </source>
</evidence>
<dbReference type="GO" id="GO:0006893">
    <property type="term" value="P:Golgi to plasma membrane transport"/>
    <property type="evidence" value="ECO:0007669"/>
    <property type="project" value="TreeGrafter"/>
</dbReference>
<name>A0AAD5T1I0_9FUNG</name>
<dbReference type="Pfam" id="PF07393">
    <property type="entry name" value="Sec10_HB"/>
    <property type="match status" value="1"/>
</dbReference>
<feature type="region of interest" description="Disordered" evidence="1">
    <location>
        <begin position="161"/>
        <end position="233"/>
    </location>
</feature>
<dbReference type="InterPro" id="IPR048627">
    <property type="entry name" value="Sec10_HB"/>
</dbReference>
<dbReference type="EMBL" id="JADGJH010000860">
    <property type="protein sequence ID" value="KAJ3121727.1"/>
    <property type="molecule type" value="Genomic_DNA"/>
</dbReference>
<dbReference type="AlphaFoldDB" id="A0AAD5T1I0"/>